<reference evidence="3 4" key="1">
    <citation type="journal article" date="2021" name="MBio">
        <title>Poor Competitiveness of Bradyrhizobium in Pigeon Pea Root Colonization in Indian Soils.</title>
        <authorList>
            <person name="Chalasani D."/>
            <person name="Basu A."/>
            <person name="Pullabhotla S.V.S.R.N."/>
            <person name="Jorrin B."/>
            <person name="Neal A.L."/>
            <person name="Poole P.S."/>
            <person name="Podile A.R."/>
            <person name="Tkacz A."/>
        </authorList>
    </citation>
    <scope>NUCLEOTIDE SEQUENCE [LARGE SCALE GENOMIC DNA]</scope>
    <source>
        <strain evidence="3 4">HU56</strain>
    </source>
</reference>
<dbReference type="RefSeq" id="WP_220335678.1">
    <property type="nucleotide sequence ID" value="NZ_JAEUAK010000006.1"/>
</dbReference>
<dbReference type="InterPro" id="IPR027417">
    <property type="entry name" value="P-loop_NTPase"/>
</dbReference>
<protein>
    <submittedName>
        <fullName evidence="3">AAA family ATPase</fullName>
    </submittedName>
</protein>
<gene>
    <name evidence="3" type="ORF">JNB85_17935</name>
</gene>
<dbReference type="Pfam" id="PF13304">
    <property type="entry name" value="AAA_21"/>
    <property type="match status" value="1"/>
</dbReference>
<sequence length="382" mass="42152">MRLRSMFAKNYRSLRSIRMDLADTTLFLGENGAGKSNLYRALQLVQAAVRGRLAYELASEGGMFSALWSGTRRKSDGPARIRLEVEIVDEERAITFRYYVEAGLRPPIDAAGFALEPQIKAEELSVEAGRRAVTMMKRAGPGISVRDAAGRMQDYPDEAMTSENAIALLGDAGHFPEIAAFRRIVSNWRFFHGFRTDRASPLRHPCLAVTSPMLDEDGANLAAVFATLAHTRQDTFELDRILASALGGARLVVPEPLETAEFGLMLPDFPHRVFHPRELSDGQIRFLGLAAALLSYRLPPLIALNEPEASLHPDMLVPLADMIAEASKSSQVWIVTHSVQLAEAVRERCGVRPRKVIRENGATWIEGMRLTGAIAGEDDDDD</sequence>
<evidence type="ECO:0000259" key="2">
    <source>
        <dbReference type="Pfam" id="PF13304"/>
    </source>
</evidence>
<proteinExistence type="predicted"/>
<name>A0ABS7GWG4_9HYPH</name>
<dbReference type="Gene3D" id="3.40.50.300">
    <property type="entry name" value="P-loop containing nucleotide triphosphate hydrolases"/>
    <property type="match status" value="2"/>
</dbReference>
<dbReference type="Pfam" id="PF13175">
    <property type="entry name" value="AAA_15"/>
    <property type="match status" value="1"/>
</dbReference>
<dbReference type="CDD" id="cd00267">
    <property type="entry name" value="ABC_ATPase"/>
    <property type="match status" value="1"/>
</dbReference>
<accession>A0ABS7GWG4</accession>
<comment type="caution">
    <text evidence="3">The sequence shown here is derived from an EMBL/GenBank/DDBJ whole genome shotgun (WGS) entry which is preliminary data.</text>
</comment>
<dbReference type="InterPro" id="IPR041685">
    <property type="entry name" value="AAA_GajA/Old/RecF-like"/>
</dbReference>
<evidence type="ECO:0000313" key="4">
    <source>
        <dbReference type="Proteomes" id="UP000717752"/>
    </source>
</evidence>
<evidence type="ECO:0000313" key="3">
    <source>
        <dbReference type="EMBL" id="MBW9054293.1"/>
    </source>
</evidence>
<feature type="domain" description="ATPase AAA-type core" evidence="2">
    <location>
        <begin position="274"/>
        <end position="341"/>
    </location>
</feature>
<dbReference type="EMBL" id="JAEUAK010000006">
    <property type="protein sequence ID" value="MBW9054293.1"/>
    <property type="molecule type" value="Genomic_DNA"/>
</dbReference>
<dbReference type="InterPro" id="IPR003959">
    <property type="entry name" value="ATPase_AAA_core"/>
</dbReference>
<keyword evidence="4" id="KW-1185">Reference proteome</keyword>
<feature type="domain" description="Endonuclease GajA/Old nuclease/RecF-like AAA" evidence="1">
    <location>
        <begin position="1"/>
        <end position="45"/>
    </location>
</feature>
<dbReference type="SUPFAM" id="SSF52540">
    <property type="entry name" value="P-loop containing nucleoside triphosphate hydrolases"/>
    <property type="match status" value="1"/>
</dbReference>
<dbReference type="PANTHER" id="PTHR32182">
    <property type="entry name" value="DNA REPLICATION AND REPAIR PROTEIN RECF"/>
    <property type="match status" value="1"/>
</dbReference>
<dbReference type="Proteomes" id="UP000717752">
    <property type="component" value="Unassembled WGS sequence"/>
</dbReference>
<dbReference type="PIRSF" id="PIRSF029347">
    <property type="entry name" value="RecF"/>
    <property type="match status" value="1"/>
</dbReference>
<dbReference type="PANTHER" id="PTHR32182:SF25">
    <property type="entry name" value="SLR1056 PROTEIN"/>
    <property type="match status" value="1"/>
</dbReference>
<dbReference type="InterPro" id="IPR014555">
    <property type="entry name" value="RecF-like"/>
</dbReference>
<organism evidence="3 4">
    <name type="scientific">Rhizobium mesosinicum</name>
    <dbReference type="NCBI Taxonomy" id="335017"/>
    <lineage>
        <taxon>Bacteria</taxon>
        <taxon>Pseudomonadati</taxon>
        <taxon>Pseudomonadota</taxon>
        <taxon>Alphaproteobacteria</taxon>
        <taxon>Hyphomicrobiales</taxon>
        <taxon>Rhizobiaceae</taxon>
        <taxon>Rhizobium/Agrobacterium group</taxon>
        <taxon>Rhizobium</taxon>
    </lineage>
</organism>
<evidence type="ECO:0000259" key="1">
    <source>
        <dbReference type="Pfam" id="PF13175"/>
    </source>
</evidence>